<protein>
    <submittedName>
        <fullName evidence="1">Unannotated protein</fullName>
    </submittedName>
</protein>
<dbReference type="EMBL" id="CAFBOG010000143">
    <property type="protein sequence ID" value="CAB4987483.1"/>
    <property type="molecule type" value="Genomic_DNA"/>
</dbReference>
<accession>A0A6J7NA80</accession>
<name>A0A6J7NA80_9ZZZZ</name>
<reference evidence="1" key="1">
    <citation type="submission" date="2020-05" db="EMBL/GenBank/DDBJ databases">
        <authorList>
            <person name="Chiriac C."/>
            <person name="Salcher M."/>
            <person name="Ghai R."/>
            <person name="Kavagutti S V."/>
        </authorList>
    </citation>
    <scope>NUCLEOTIDE SEQUENCE</scope>
</reference>
<dbReference type="AlphaFoldDB" id="A0A6J7NA80"/>
<evidence type="ECO:0000313" key="1">
    <source>
        <dbReference type="EMBL" id="CAB4987483.1"/>
    </source>
</evidence>
<organism evidence="1">
    <name type="scientific">freshwater metagenome</name>
    <dbReference type="NCBI Taxonomy" id="449393"/>
    <lineage>
        <taxon>unclassified sequences</taxon>
        <taxon>metagenomes</taxon>
        <taxon>ecological metagenomes</taxon>
    </lineage>
</organism>
<gene>
    <name evidence="1" type="ORF">UFOPK3914_01409</name>
</gene>
<sequence length="59" mass="6148">MRVGAQSASNEDAESRLNATGAVFTLGNGSAYSNHTNIVEHGLATVGGAAREVDLEFPW</sequence>
<proteinExistence type="predicted"/>